<dbReference type="Gene3D" id="2.40.70.10">
    <property type="entry name" value="Acid Proteases"/>
    <property type="match status" value="1"/>
</dbReference>
<dbReference type="InterPro" id="IPR021109">
    <property type="entry name" value="Peptidase_aspartic_dom_sf"/>
</dbReference>
<reference evidence="1" key="2">
    <citation type="submission" date="2021-03" db="UniProtKB">
        <authorList>
            <consortium name="EnsemblPlants"/>
        </authorList>
    </citation>
    <scope>IDENTIFICATION</scope>
</reference>
<dbReference type="EnsemblPlants" id="AUR62030162-RA">
    <property type="protein sequence ID" value="AUR62030162-RA:cds"/>
    <property type="gene ID" value="AUR62030162"/>
</dbReference>
<sequence length="199" mass="22027">MLFSIRLVRNLNFVHPFLNADPGLFSIHCKIGKAGFHECVLDLGSLVNILPTSMYDQIELGPLKSTNEILYMANGNSVSPNGCLENILIQVKHLFFLVDFYVINIENISEILWGRPFLKTAKALIDVANGSVTLGNNGQAVNINVFDEQGSLEETGGTNHVSYHLAQFGVENVEMLLDEMVNNVGLEQLLFDALNELSF</sequence>
<evidence type="ECO:0000313" key="1">
    <source>
        <dbReference type="EnsemblPlants" id="AUR62030162-RA:cds"/>
    </source>
</evidence>
<dbReference type="Proteomes" id="UP000596660">
    <property type="component" value="Unplaced"/>
</dbReference>
<dbReference type="Gramene" id="AUR62030162-RA">
    <property type="protein sequence ID" value="AUR62030162-RA:cds"/>
    <property type="gene ID" value="AUR62030162"/>
</dbReference>
<proteinExistence type="predicted"/>
<dbReference type="PANTHER" id="PTHR33067">
    <property type="entry name" value="RNA-DIRECTED DNA POLYMERASE-RELATED"/>
    <property type="match status" value="1"/>
</dbReference>
<protein>
    <submittedName>
        <fullName evidence="1">Uncharacterized protein</fullName>
    </submittedName>
</protein>
<organism evidence="1 2">
    <name type="scientific">Chenopodium quinoa</name>
    <name type="common">Quinoa</name>
    <dbReference type="NCBI Taxonomy" id="63459"/>
    <lineage>
        <taxon>Eukaryota</taxon>
        <taxon>Viridiplantae</taxon>
        <taxon>Streptophyta</taxon>
        <taxon>Embryophyta</taxon>
        <taxon>Tracheophyta</taxon>
        <taxon>Spermatophyta</taxon>
        <taxon>Magnoliopsida</taxon>
        <taxon>eudicotyledons</taxon>
        <taxon>Gunneridae</taxon>
        <taxon>Pentapetalae</taxon>
        <taxon>Caryophyllales</taxon>
        <taxon>Chenopodiaceae</taxon>
        <taxon>Chenopodioideae</taxon>
        <taxon>Atripliceae</taxon>
        <taxon>Chenopodium</taxon>
    </lineage>
</organism>
<dbReference type="OMA" id="ILYMANG"/>
<reference evidence="1" key="1">
    <citation type="journal article" date="2017" name="Nature">
        <title>The genome of Chenopodium quinoa.</title>
        <authorList>
            <person name="Jarvis D.E."/>
            <person name="Ho Y.S."/>
            <person name="Lightfoot D.J."/>
            <person name="Schmoeckel S.M."/>
            <person name="Li B."/>
            <person name="Borm T.J.A."/>
            <person name="Ohyanagi H."/>
            <person name="Mineta K."/>
            <person name="Michell C.T."/>
            <person name="Saber N."/>
            <person name="Kharbatia N.M."/>
            <person name="Rupper R.R."/>
            <person name="Sharp A.R."/>
            <person name="Dally N."/>
            <person name="Boughton B.A."/>
            <person name="Woo Y.H."/>
            <person name="Gao G."/>
            <person name="Schijlen E.G.W.M."/>
            <person name="Guo X."/>
            <person name="Momin A.A."/>
            <person name="Negrao S."/>
            <person name="Al-Babili S."/>
            <person name="Gehring C."/>
            <person name="Roessner U."/>
            <person name="Jung C."/>
            <person name="Murphy K."/>
            <person name="Arold S.T."/>
            <person name="Gojobori T."/>
            <person name="van der Linden C.G."/>
            <person name="van Loo E.N."/>
            <person name="Jellen E.N."/>
            <person name="Maughan P.J."/>
            <person name="Tester M."/>
        </authorList>
    </citation>
    <scope>NUCLEOTIDE SEQUENCE [LARGE SCALE GENOMIC DNA]</scope>
    <source>
        <strain evidence="1">cv. PI 614886</strain>
    </source>
</reference>
<dbReference type="CDD" id="cd00303">
    <property type="entry name" value="retropepsin_like"/>
    <property type="match status" value="1"/>
</dbReference>
<dbReference type="PANTHER" id="PTHR33067:SF15">
    <property type="entry name" value="RNA-DIRECTED DNA POLYMERASE"/>
    <property type="match status" value="1"/>
</dbReference>
<name>A0A803MIR6_CHEQI</name>
<dbReference type="SMR" id="A0A803MIR6"/>
<evidence type="ECO:0000313" key="2">
    <source>
        <dbReference type="Proteomes" id="UP000596660"/>
    </source>
</evidence>
<gene>
    <name evidence="1" type="primary">LOC110735900</name>
</gene>
<keyword evidence="2" id="KW-1185">Reference proteome</keyword>
<accession>A0A803MIR6</accession>
<dbReference type="AlphaFoldDB" id="A0A803MIR6"/>